<feature type="transmembrane region" description="Helical" evidence="2">
    <location>
        <begin position="240"/>
        <end position="259"/>
    </location>
</feature>
<feature type="compositionally biased region" description="Polar residues" evidence="1">
    <location>
        <begin position="303"/>
        <end position="312"/>
    </location>
</feature>
<reference evidence="4" key="1">
    <citation type="journal article" date="2014" name="Proc. Natl. Acad. Sci. U.S.A.">
        <title>Extensive sampling of basidiomycete genomes demonstrates inadequacy of the white-rot/brown-rot paradigm for wood decay fungi.</title>
        <authorList>
            <person name="Riley R."/>
            <person name="Salamov A.A."/>
            <person name="Brown D.W."/>
            <person name="Nagy L.G."/>
            <person name="Floudas D."/>
            <person name="Held B.W."/>
            <person name="Levasseur A."/>
            <person name="Lombard V."/>
            <person name="Morin E."/>
            <person name="Otillar R."/>
            <person name="Lindquist E.A."/>
            <person name="Sun H."/>
            <person name="LaButti K.M."/>
            <person name="Schmutz J."/>
            <person name="Jabbour D."/>
            <person name="Luo H."/>
            <person name="Baker S.E."/>
            <person name="Pisabarro A.G."/>
            <person name="Walton J.D."/>
            <person name="Blanchette R.A."/>
            <person name="Henrissat B."/>
            <person name="Martin F."/>
            <person name="Cullen D."/>
            <person name="Hibbett D.S."/>
            <person name="Grigoriev I.V."/>
        </authorList>
    </citation>
    <scope>NUCLEOTIDE SEQUENCE [LARGE SCALE GENOMIC DNA]</scope>
    <source>
        <strain evidence="4">MUCL 33604</strain>
    </source>
</reference>
<feature type="region of interest" description="Disordered" evidence="1">
    <location>
        <begin position="294"/>
        <end position="331"/>
    </location>
</feature>
<organism evidence="3 4">
    <name type="scientific">Jaapia argillacea MUCL 33604</name>
    <dbReference type="NCBI Taxonomy" id="933084"/>
    <lineage>
        <taxon>Eukaryota</taxon>
        <taxon>Fungi</taxon>
        <taxon>Dikarya</taxon>
        <taxon>Basidiomycota</taxon>
        <taxon>Agaricomycotina</taxon>
        <taxon>Agaricomycetes</taxon>
        <taxon>Agaricomycetidae</taxon>
        <taxon>Jaapiales</taxon>
        <taxon>Jaapiaceae</taxon>
        <taxon>Jaapia</taxon>
    </lineage>
</organism>
<feature type="compositionally biased region" description="Acidic residues" evidence="1">
    <location>
        <begin position="322"/>
        <end position="331"/>
    </location>
</feature>
<proteinExistence type="predicted"/>
<dbReference type="Proteomes" id="UP000027265">
    <property type="component" value="Unassembled WGS sequence"/>
</dbReference>
<accession>A0A067PEV7</accession>
<dbReference type="InParanoid" id="A0A067PEV7"/>
<dbReference type="OrthoDB" id="3346544at2759"/>
<evidence type="ECO:0000256" key="1">
    <source>
        <dbReference type="SAM" id="MobiDB-lite"/>
    </source>
</evidence>
<feature type="transmembrane region" description="Helical" evidence="2">
    <location>
        <begin position="130"/>
        <end position="150"/>
    </location>
</feature>
<evidence type="ECO:0000256" key="2">
    <source>
        <dbReference type="SAM" id="Phobius"/>
    </source>
</evidence>
<dbReference type="AlphaFoldDB" id="A0A067PEV7"/>
<feature type="transmembrane region" description="Helical" evidence="2">
    <location>
        <begin position="210"/>
        <end position="234"/>
    </location>
</feature>
<feature type="transmembrane region" description="Helical" evidence="2">
    <location>
        <begin position="99"/>
        <end position="118"/>
    </location>
</feature>
<keyword evidence="4" id="KW-1185">Reference proteome</keyword>
<dbReference type="HOGENOM" id="CLU_044614_3_3_1"/>
<evidence type="ECO:0000313" key="4">
    <source>
        <dbReference type="Proteomes" id="UP000027265"/>
    </source>
</evidence>
<feature type="transmembrane region" description="Helical" evidence="2">
    <location>
        <begin position="170"/>
        <end position="190"/>
    </location>
</feature>
<sequence>MASTFPADEAKLVSIFMQTLLYGVFCPLFFATIIVLRRKVAAQSGMSKVMMGTAITMFILATMHIGVNFTRIIKAFIIFKNEPGGPAAYFNELSNFTNIFGSTIYVAQTLLGDGFVLYRCAVVCGRKYWIVAFPGLLLMGSTVTGIGILYSFAKVAQDAEIFLPELGHWIVSFFTLTLATNLICTGLVAARVWKINKMSERVGTANLMPVLLVIVESGAIYSATLLTLLFTYVADSWAQYLLLDAVSPIVGITFSLVILRLSLGLTAPDGVTRTFHDLHTHNYGVGSSLWAPPSVAGKGDSDIQLSAPSKTPSGRRPTETQVSEDDAVSNV</sequence>
<keyword evidence="2" id="KW-1133">Transmembrane helix</keyword>
<protein>
    <submittedName>
        <fullName evidence="3">Uncharacterized protein</fullName>
    </submittedName>
</protein>
<name>A0A067PEV7_9AGAM</name>
<evidence type="ECO:0000313" key="3">
    <source>
        <dbReference type="EMBL" id="KDQ49552.1"/>
    </source>
</evidence>
<keyword evidence="2" id="KW-0812">Transmembrane</keyword>
<keyword evidence="2" id="KW-0472">Membrane</keyword>
<feature type="transmembrane region" description="Helical" evidence="2">
    <location>
        <begin position="12"/>
        <end position="36"/>
    </location>
</feature>
<dbReference type="STRING" id="933084.A0A067PEV7"/>
<dbReference type="EMBL" id="KL197781">
    <property type="protein sequence ID" value="KDQ49552.1"/>
    <property type="molecule type" value="Genomic_DNA"/>
</dbReference>
<gene>
    <name evidence="3" type="ORF">JAAARDRAFT_186972</name>
</gene>
<feature type="transmembrane region" description="Helical" evidence="2">
    <location>
        <begin position="57"/>
        <end position="79"/>
    </location>
</feature>